<comment type="function">
    <text evidence="15">Catalyzes the attachment of valine to tRNA(Val) in a two-step reaction: valine is first activated by ATP to form Val-AMP and then transferred to the acceptor end of tRNA(Val).</text>
</comment>
<dbReference type="Pfam" id="PF00133">
    <property type="entry name" value="tRNA-synt_1"/>
    <property type="match status" value="1"/>
</dbReference>
<gene>
    <name evidence="21" type="ORF">FSP39_011139</name>
</gene>
<evidence type="ECO:0000256" key="12">
    <source>
        <dbReference type="ARBA" id="ARBA00023146"/>
    </source>
</evidence>
<dbReference type="PANTHER" id="PTHR11946">
    <property type="entry name" value="VALYL-TRNA SYNTHETASES"/>
    <property type="match status" value="1"/>
</dbReference>
<evidence type="ECO:0000256" key="18">
    <source>
        <dbReference type="SAM" id="Coils"/>
    </source>
</evidence>
<dbReference type="PRINTS" id="PR00986">
    <property type="entry name" value="TRNASYNTHVAL"/>
</dbReference>
<evidence type="ECO:0000256" key="5">
    <source>
        <dbReference type="ARBA" id="ARBA00022490"/>
    </source>
</evidence>
<dbReference type="FunFam" id="3.90.740.10:FF:000005">
    <property type="entry name" value="Valine--tRNA ligase, mitochondrial"/>
    <property type="match status" value="1"/>
</dbReference>
<evidence type="ECO:0000256" key="15">
    <source>
        <dbReference type="ARBA" id="ARBA00043854"/>
    </source>
</evidence>
<sequence>DTSCPLPQKYSPVYTEAAWYDWWVKEGFFTPEYQRKHGKPDEKFVICLPPPNVTGTLHLGHALTNSIQDALVRWNRMRGVETLWIPGCDHAGIATQVVVEKKLANTKGITRHELGREKFIEEAWKWKNEKGDTIYEQMKRLGSSLDWNRACFTMDEKMSEAVIEAFITLYEDGLIFRSNKMINWSCQLQSVISDVEVENVQLFRPTKFRVPGYEEMIELGKMTSFAYPVVDSDETVIVATTRPETMLGDTAVAVHPDDRRYVHLQGRVLRHPFVDRLLPIVCDETVEKDLGTGAVKITPAHDFKDHDLAQRHGLESISVIDKLGNMENNTGKFKGMKRFHAREAVKEELKGLGLYKETKPHEMVIPLCSRSGDVIEPMMMEQWFVNCEMMAAEALTAVKLKDVELIPDYTVKIWNHFLGNIEDWCISRQIWWGHRIPMYRAWTQSQEEEEGVWVVGRNEEDAKRRAQEELGQPGEVINIKQDTDVLDTWFSSALFPFSSLGWPKMTDDYLRYYPNTILETGSDILFSWVARMVMMGIKLTDRIPFKTVILHGMLRDANGRKMSKSLGNVIDPVDAIEGISLEDLQKKLESSNLDPREIETALEGQKEDFPHGIPECGTDALRFTLCSYDYKEQSINMNVQHVERNRKFCNKIWQSFIFVSSQLGSGFKPSGDVNSNDIMDQWILGSLCRTMETCDKNFKSYDLHRVCISLYEFWLLEFCGVYLEYSKTVLRKDNEESKTTQQVLYTCMDNFLRALSPFMPYLSEELYQRLPHITDHPSVCVAPYPQTSQLPSFNSEIDTAVNVARSVVTTVLNSSVVYQIKAKQIPVYIVCRNKDQGHILSHDSVKSMICRLSRCKSIEIVTSEIEVPESCIKTAISGDVDVHIFVKGVLDCEAQISRIQTKLEKLEKKLKNMKRKKDDLTPAYEDMVNRVEEEKKELEKQIEDLNNLKS</sequence>
<evidence type="ECO:0000256" key="10">
    <source>
        <dbReference type="ARBA" id="ARBA00022946"/>
    </source>
</evidence>
<dbReference type="InterPro" id="IPR001412">
    <property type="entry name" value="aa-tRNA-synth_I_CS"/>
</dbReference>
<dbReference type="InterPro" id="IPR002303">
    <property type="entry name" value="Valyl-tRNA_ligase"/>
</dbReference>
<keyword evidence="6 17" id="KW-0436">Ligase</keyword>
<evidence type="ECO:0000313" key="22">
    <source>
        <dbReference type="Proteomes" id="UP001186944"/>
    </source>
</evidence>
<feature type="coiled-coil region" evidence="18">
    <location>
        <begin position="889"/>
        <end position="948"/>
    </location>
</feature>
<dbReference type="Gene3D" id="1.10.730.10">
    <property type="entry name" value="Isoleucyl-tRNA Synthetase, Domain 1"/>
    <property type="match status" value="1"/>
</dbReference>
<dbReference type="SUPFAM" id="SSF50677">
    <property type="entry name" value="ValRS/IleRS/LeuRS editing domain"/>
    <property type="match status" value="1"/>
</dbReference>
<dbReference type="InterPro" id="IPR009008">
    <property type="entry name" value="Val/Leu/Ile-tRNA-synth_edit"/>
</dbReference>
<dbReference type="InterPro" id="IPR013155">
    <property type="entry name" value="M/V/L/I-tRNA-synth_anticd-bd"/>
</dbReference>
<evidence type="ECO:0000256" key="13">
    <source>
        <dbReference type="ARBA" id="ARBA00029936"/>
    </source>
</evidence>
<evidence type="ECO:0000256" key="17">
    <source>
        <dbReference type="RuleBase" id="RU363035"/>
    </source>
</evidence>
<dbReference type="NCBIfam" id="NF004349">
    <property type="entry name" value="PRK05729.1"/>
    <property type="match status" value="1"/>
</dbReference>
<comment type="subcellular location">
    <subcellularLocation>
        <location evidence="2">Cytoplasm</location>
    </subcellularLocation>
    <subcellularLocation>
        <location evidence="1">Mitochondrion</location>
    </subcellularLocation>
</comment>
<evidence type="ECO:0000256" key="8">
    <source>
        <dbReference type="ARBA" id="ARBA00022840"/>
    </source>
</evidence>
<dbReference type="GO" id="GO:0002161">
    <property type="term" value="F:aminoacyl-tRNA deacylase activity"/>
    <property type="evidence" value="ECO:0007669"/>
    <property type="project" value="InterPro"/>
</dbReference>
<dbReference type="FunFam" id="3.40.50.620:FF:000078">
    <property type="entry name" value="Valine--tRNA ligase, mitochondrial"/>
    <property type="match status" value="1"/>
</dbReference>
<dbReference type="Pfam" id="PF08264">
    <property type="entry name" value="Anticodon_1"/>
    <property type="match status" value="1"/>
</dbReference>
<dbReference type="InterPro" id="IPR014729">
    <property type="entry name" value="Rossmann-like_a/b/a_fold"/>
</dbReference>
<evidence type="ECO:0000256" key="6">
    <source>
        <dbReference type="ARBA" id="ARBA00022598"/>
    </source>
</evidence>
<evidence type="ECO:0000256" key="4">
    <source>
        <dbReference type="ARBA" id="ARBA00013169"/>
    </source>
</evidence>
<dbReference type="AlphaFoldDB" id="A0AA89BYX1"/>
<keyword evidence="18" id="KW-0175">Coiled coil</keyword>
<dbReference type="GO" id="GO:0005524">
    <property type="term" value="F:ATP binding"/>
    <property type="evidence" value="ECO:0007669"/>
    <property type="project" value="UniProtKB-KW"/>
</dbReference>
<evidence type="ECO:0000256" key="16">
    <source>
        <dbReference type="ARBA" id="ARBA00047552"/>
    </source>
</evidence>
<evidence type="ECO:0000256" key="2">
    <source>
        <dbReference type="ARBA" id="ARBA00004496"/>
    </source>
</evidence>
<dbReference type="InterPro" id="IPR002300">
    <property type="entry name" value="aa-tRNA-synth_Ia"/>
</dbReference>
<dbReference type="EMBL" id="VSWD01000011">
    <property type="protein sequence ID" value="KAK3087824.1"/>
    <property type="molecule type" value="Genomic_DNA"/>
</dbReference>
<evidence type="ECO:0000256" key="11">
    <source>
        <dbReference type="ARBA" id="ARBA00023128"/>
    </source>
</evidence>
<keyword evidence="7 17" id="KW-0547">Nucleotide-binding</keyword>
<protein>
    <recommendedName>
        <fullName evidence="14">Valine--tRNA ligase, mitochondrial</fullName>
        <ecNumber evidence="4">6.1.1.9</ecNumber>
    </recommendedName>
    <alternativeName>
        <fullName evidence="13">Valyl-tRNA synthetase</fullName>
    </alternativeName>
</protein>
<evidence type="ECO:0000256" key="14">
    <source>
        <dbReference type="ARBA" id="ARBA00040837"/>
    </source>
</evidence>
<dbReference type="FunFam" id="3.40.50.620:FF:000020">
    <property type="entry name" value="Valine--tRNA ligase, mitochondrial"/>
    <property type="match status" value="1"/>
</dbReference>
<dbReference type="InterPro" id="IPR033705">
    <property type="entry name" value="Anticodon_Ia_Val"/>
</dbReference>
<keyword evidence="12 17" id="KW-0030">Aminoacyl-tRNA synthetase</keyword>
<keyword evidence="22" id="KW-1185">Reference proteome</keyword>
<keyword evidence="5" id="KW-0963">Cytoplasm</keyword>
<keyword evidence="8 17" id="KW-0067">ATP-binding</keyword>
<evidence type="ECO:0000256" key="3">
    <source>
        <dbReference type="ARBA" id="ARBA00005594"/>
    </source>
</evidence>
<evidence type="ECO:0000256" key="1">
    <source>
        <dbReference type="ARBA" id="ARBA00004173"/>
    </source>
</evidence>
<dbReference type="GO" id="GO:0005829">
    <property type="term" value="C:cytosol"/>
    <property type="evidence" value="ECO:0007669"/>
    <property type="project" value="TreeGrafter"/>
</dbReference>
<reference evidence="21" key="1">
    <citation type="submission" date="2019-08" db="EMBL/GenBank/DDBJ databases">
        <title>The improved chromosome-level genome for the pearl oyster Pinctada fucata martensii using PacBio sequencing and Hi-C.</title>
        <authorList>
            <person name="Zheng Z."/>
        </authorList>
    </citation>
    <scope>NUCLEOTIDE SEQUENCE</scope>
    <source>
        <strain evidence="21">ZZ-2019</strain>
        <tissue evidence="21">Adductor muscle</tissue>
    </source>
</reference>
<feature type="domain" description="Aminoacyl-tRNA synthetase class Ia" evidence="19">
    <location>
        <begin position="19"/>
        <end position="632"/>
    </location>
</feature>
<dbReference type="GO" id="GO:0005739">
    <property type="term" value="C:mitochondrion"/>
    <property type="evidence" value="ECO:0007669"/>
    <property type="project" value="UniProtKB-SubCell"/>
</dbReference>
<dbReference type="GO" id="GO:0004832">
    <property type="term" value="F:valine-tRNA ligase activity"/>
    <property type="evidence" value="ECO:0007669"/>
    <property type="project" value="UniProtKB-EC"/>
</dbReference>
<keyword evidence="11" id="KW-0496">Mitochondrion</keyword>
<dbReference type="NCBIfam" id="TIGR00422">
    <property type="entry name" value="valS"/>
    <property type="match status" value="1"/>
</dbReference>
<keyword evidence="9 17" id="KW-0648">Protein biosynthesis</keyword>
<feature type="non-terminal residue" evidence="21">
    <location>
        <position position="1"/>
    </location>
</feature>
<comment type="catalytic activity">
    <reaction evidence="16">
        <text>tRNA(Val) + L-valine + ATP = L-valyl-tRNA(Val) + AMP + diphosphate</text>
        <dbReference type="Rhea" id="RHEA:10704"/>
        <dbReference type="Rhea" id="RHEA-COMP:9672"/>
        <dbReference type="Rhea" id="RHEA-COMP:9708"/>
        <dbReference type="ChEBI" id="CHEBI:30616"/>
        <dbReference type="ChEBI" id="CHEBI:33019"/>
        <dbReference type="ChEBI" id="CHEBI:57762"/>
        <dbReference type="ChEBI" id="CHEBI:78442"/>
        <dbReference type="ChEBI" id="CHEBI:78537"/>
        <dbReference type="ChEBI" id="CHEBI:456215"/>
        <dbReference type="EC" id="6.1.1.9"/>
    </reaction>
</comment>
<dbReference type="GO" id="GO:0006438">
    <property type="term" value="P:valyl-tRNA aminoacylation"/>
    <property type="evidence" value="ECO:0007669"/>
    <property type="project" value="InterPro"/>
</dbReference>
<organism evidence="21 22">
    <name type="scientific">Pinctada imbricata</name>
    <name type="common">Atlantic pearl-oyster</name>
    <name type="synonym">Pinctada martensii</name>
    <dbReference type="NCBI Taxonomy" id="66713"/>
    <lineage>
        <taxon>Eukaryota</taxon>
        <taxon>Metazoa</taxon>
        <taxon>Spiralia</taxon>
        <taxon>Lophotrochozoa</taxon>
        <taxon>Mollusca</taxon>
        <taxon>Bivalvia</taxon>
        <taxon>Autobranchia</taxon>
        <taxon>Pteriomorphia</taxon>
        <taxon>Pterioida</taxon>
        <taxon>Pterioidea</taxon>
        <taxon>Pteriidae</taxon>
        <taxon>Pinctada</taxon>
    </lineage>
</organism>
<dbReference type="EC" id="6.1.1.9" evidence="4"/>
<keyword evidence="10" id="KW-0809">Transit peptide</keyword>
<dbReference type="Gene3D" id="3.40.50.620">
    <property type="entry name" value="HUPs"/>
    <property type="match status" value="2"/>
</dbReference>
<evidence type="ECO:0000256" key="7">
    <source>
        <dbReference type="ARBA" id="ARBA00022741"/>
    </source>
</evidence>
<proteinExistence type="inferred from homology"/>
<dbReference type="HAMAP" id="MF_02004">
    <property type="entry name" value="Val_tRNA_synth_type1"/>
    <property type="match status" value="1"/>
</dbReference>
<accession>A0AA89BYX1</accession>
<dbReference type="SUPFAM" id="SSF52374">
    <property type="entry name" value="Nucleotidylyl transferase"/>
    <property type="match status" value="1"/>
</dbReference>
<dbReference type="SUPFAM" id="SSF47323">
    <property type="entry name" value="Anticodon-binding domain of a subclass of class I aminoacyl-tRNA synthetases"/>
    <property type="match status" value="1"/>
</dbReference>
<name>A0AA89BYX1_PINIB</name>
<evidence type="ECO:0000259" key="20">
    <source>
        <dbReference type="Pfam" id="PF08264"/>
    </source>
</evidence>
<dbReference type="Proteomes" id="UP001186944">
    <property type="component" value="Unassembled WGS sequence"/>
</dbReference>
<comment type="similarity">
    <text evidence="3 17">Belongs to the class-I aminoacyl-tRNA synthetase family.</text>
</comment>
<evidence type="ECO:0000256" key="9">
    <source>
        <dbReference type="ARBA" id="ARBA00022917"/>
    </source>
</evidence>
<dbReference type="CDD" id="cd07962">
    <property type="entry name" value="Anticodon_Ia_Val"/>
    <property type="match status" value="1"/>
</dbReference>
<dbReference type="Gene3D" id="3.90.740.10">
    <property type="entry name" value="Valyl/Leucyl/Isoleucyl-tRNA synthetase, editing domain"/>
    <property type="match status" value="1"/>
</dbReference>
<comment type="caution">
    <text evidence="21">The sequence shown here is derived from an EMBL/GenBank/DDBJ whole genome shotgun (WGS) entry which is preliminary data.</text>
</comment>
<dbReference type="InterPro" id="IPR009080">
    <property type="entry name" value="tRNAsynth_Ia_anticodon-bd"/>
</dbReference>
<evidence type="ECO:0000313" key="21">
    <source>
        <dbReference type="EMBL" id="KAK3087824.1"/>
    </source>
</evidence>
<dbReference type="PANTHER" id="PTHR11946:SF71">
    <property type="entry name" value="VALINE--TRNA LIGASE, MITOCHONDRIAL"/>
    <property type="match status" value="1"/>
</dbReference>
<evidence type="ECO:0000259" key="19">
    <source>
        <dbReference type="Pfam" id="PF00133"/>
    </source>
</evidence>
<dbReference type="CDD" id="cd00817">
    <property type="entry name" value="ValRS_core"/>
    <property type="match status" value="1"/>
</dbReference>
<dbReference type="PROSITE" id="PS00178">
    <property type="entry name" value="AA_TRNA_LIGASE_I"/>
    <property type="match status" value="1"/>
</dbReference>
<feature type="domain" description="Methionyl/Valyl/Leucyl/Isoleucyl-tRNA synthetase anticodon-binding" evidence="20">
    <location>
        <begin position="680"/>
        <end position="824"/>
    </location>
</feature>